<reference evidence="2" key="1">
    <citation type="journal article" date="2024" name="IScience">
        <title>Strigolactones Initiate the Formation of Haustorium-like Structures in Castilleja.</title>
        <authorList>
            <person name="Buerger M."/>
            <person name="Peterson D."/>
            <person name="Chory J."/>
        </authorList>
    </citation>
    <scope>NUCLEOTIDE SEQUENCE [LARGE SCALE GENOMIC DNA]</scope>
</reference>
<evidence type="ECO:0000313" key="1">
    <source>
        <dbReference type="EMBL" id="KAL3638437.1"/>
    </source>
</evidence>
<keyword evidence="2" id="KW-1185">Reference proteome</keyword>
<sequence>MSRKSRPVDGHGGAAKTSWFGKRILKLFVSACKECHAITT</sequence>
<protein>
    <submittedName>
        <fullName evidence="1">Uncharacterized protein</fullName>
    </submittedName>
</protein>
<gene>
    <name evidence="1" type="ORF">CASFOL_017808</name>
</gene>
<organism evidence="1 2">
    <name type="scientific">Castilleja foliolosa</name>
    <dbReference type="NCBI Taxonomy" id="1961234"/>
    <lineage>
        <taxon>Eukaryota</taxon>
        <taxon>Viridiplantae</taxon>
        <taxon>Streptophyta</taxon>
        <taxon>Embryophyta</taxon>
        <taxon>Tracheophyta</taxon>
        <taxon>Spermatophyta</taxon>
        <taxon>Magnoliopsida</taxon>
        <taxon>eudicotyledons</taxon>
        <taxon>Gunneridae</taxon>
        <taxon>Pentapetalae</taxon>
        <taxon>asterids</taxon>
        <taxon>lamiids</taxon>
        <taxon>Lamiales</taxon>
        <taxon>Orobanchaceae</taxon>
        <taxon>Pedicularideae</taxon>
        <taxon>Castillejinae</taxon>
        <taxon>Castilleja</taxon>
    </lineage>
</organism>
<dbReference type="EMBL" id="JAVIJP010000019">
    <property type="protein sequence ID" value="KAL3638437.1"/>
    <property type="molecule type" value="Genomic_DNA"/>
</dbReference>
<comment type="caution">
    <text evidence="1">The sequence shown here is derived from an EMBL/GenBank/DDBJ whole genome shotgun (WGS) entry which is preliminary data.</text>
</comment>
<proteinExistence type="predicted"/>
<accession>A0ABD3D9S2</accession>
<dbReference type="Proteomes" id="UP001632038">
    <property type="component" value="Unassembled WGS sequence"/>
</dbReference>
<name>A0ABD3D9S2_9LAMI</name>
<dbReference type="AlphaFoldDB" id="A0ABD3D9S2"/>
<evidence type="ECO:0000313" key="2">
    <source>
        <dbReference type="Proteomes" id="UP001632038"/>
    </source>
</evidence>